<evidence type="ECO:0000313" key="11">
    <source>
        <dbReference type="Proteomes" id="UP000249046"/>
    </source>
</evidence>
<dbReference type="InterPro" id="IPR003838">
    <property type="entry name" value="ABC3_permease_C"/>
</dbReference>
<dbReference type="InterPro" id="IPR050250">
    <property type="entry name" value="Macrolide_Exporter_MacB"/>
</dbReference>
<dbReference type="GO" id="GO:0005886">
    <property type="term" value="C:plasma membrane"/>
    <property type="evidence" value="ECO:0007669"/>
    <property type="project" value="UniProtKB-SubCell"/>
</dbReference>
<evidence type="ECO:0000256" key="1">
    <source>
        <dbReference type="ARBA" id="ARBA00004651"/>
    </source>
</evidence>
<proteinExistence type="inferred from homology"/>
<dbReference type="Proteomes" id="UP000249046">
    <property type="component" value="Unassembled WGS sequence"/>
</dbReference>
<feature type="transmembrane region" description="Helical" evidence="7">
    <location>
        <begin position="288"/>
        <end position="311"/>
    </location>
</feature>
<feature type="transmembrane region" description="Helical" evidence="7">
    <location>
        <begin position="343"/>
        <end position="365"/>
    </location>
</feature>
<dbReference type="PANTHER" id="PTHR30572">
    <property type="entry name" value="MEMBRANE COMPONENT OF TRANSPORTER-RELATED"/>
    <property type="match status" value="1"/>
</dbReference>
<dbReference type="Pfam" id="PF02687">
    <property type="entry name" value="FtsX"/>
    <property type="match status" value="2"/>
</dbReference>
<feature type="domain" description="MacB-like periplasmic core" evidence="9">
    <location>
        <begin position="520"/>
        <end position="652"/>
    </location>
</feature>
<comment type="caution">
    <text evidence="10">The sequence shown here is derived from an EMBL/GenBank/DDBJ whole genome shotgun (WGS) entry which is preliminary data.</text>
</comment>
<reference evidence="10 11" key="1">
    <citation type="submission" date="2017-08" db="EMBL/GenBank/DDBJ databases">
        <title>Infants hospitalized years apart are colonized by the same room-sourced microbial strains.</title>
        <authorList>
            <person name="Brooks B."/>
            <person name="Olm M.R."/>
            <person name="Firek B.A."/>
            <person name="Baker R."/>
            <person name="Thomas B.C."/>
            <person name="Morowitz M.J."/>
            <person name="Banfield J.F."/>
        </authorList>
    </citation>
    <scope>NUCLEOTIDE SEQUENCE [LARGE SCALE GENOMIC DNA]</scope>
    <source>
        <strain evidence="10">S2_005_003_R2_42</strain>
    </source>
</reference>
<feature type="transmembrane region" description="Helical" evidence="7">
    <location>
        <begin position="793"/>
        <end position="814"/>
    </location>
</feature>
<feature type="domain" description="MacB-like periplasmic core" evidence="9">
    <location>
        <begin position="40"/>
        <end position="252"/>
    </location>
</feature>
<dbReference type="Pfam" id="PF12704">
    <property type="entry name" value="MacB_PCD"/>
    <property type="match status" value="2"/>
</dbReference>
<keyword evidence="5 7" id="KW-0472">Membrane</keyword>
<dbReference type="NCBIfam" id="TIGR03434">
    <property type="entry name" value="ADOP"/>
    <property type="match status" value="1"/>
</dbReference>
<dbReference type="InterPro" id="IPR025857">
    <property type="entry name" value="MacB_PCD"/>
</dbReference>
<evidence type="ECO:0000259" key="9">
    <source>
        <dbReference type="Pfam" id="PF12704"/>
    </source>
</evidence>
<organism evidence="10 11">
    <name type="scientific">Rhodanobacter denitrificans</name>
    <dbReference type="NCBI Taxonomy" id="666685"/>
    <lineage>
        <taxon>Bacteria</taxon>
        <taxon>Pseudomonadati</taxon>
        <taxon>Pseudomonadota</taxon>
        <taxon>Gammaproteobacteria</taxon>
        <taxon>Lysobacterales</taxon>
        <taxon>Rhodanobacteraceae</taxon>
        <taxon>Rhodanobacter</taxon>
    </lineage>
</organism>
<keyword evidence="4 7" id="KW-1133">Transmembrane helix</keyword>
<evidence type="ECO:0000256" key="6">
    <source>
        <dbReference type="ARBA" id="ARBA00038076"/>
    </source>
</evidence>
<gene>
    <name evidence="10" type="ORF">DI564_12045</name>
</gene>
<evidence type="ECO:0000256" key="7">
    <source>
        <dbReference type="SAM" id="Phobius"/>
    </source>
</evidence>
<evidence type="ECO:0000313" key="10">
    <source>
        <dbReference type="EMBL" id="PZQ13231.1"/>
    </source>
</evidence>
<evidence type="ECO:0000256" key="5">
    <source>
        <dbReference type="ARBA" id="ARBA00023136"/>
    </source>
</evidence>
<name>A0A2W5K8J3_9GAMM</name>
<feature type="transmembrane region" description="Helical" evidence="7">
    <location>
        <begin position="706"/>
        <end position="730"/>
    </location>
</feature>
<evidence type="ECO:0000256" key="3">
    <source>
        <dbReference type="ARBA" id="ARBA00022692"/>
    </source>
</evidence>
<dbReference type="GO" id="GO:0022857">
    <property type="term" value="F:transmembrane transporter activity"/>
    <property type="evidence" value="ECO:0007669"/>
    <property type="project" value="TreeGrafter"/>
</dbReference>
<dbReference type="AlphaFoldDB" id="A0A2W5K8J3"/>
<accession>A0A2W5K8J3</accession>
<feature type="domain" description="ABC3 transporter permease C-terminal" evidence="8">
    <location>
        <begin position="709"/>
        <end position="822"/>
    </location>
</feature>
<keyword evidence="3 7" id="KW-0812">Transmembrane</keyword>
<feature type="domain" description="ABC3 transporter permease C-terminal" evidence="8">
    <location>
        <begin position="294"/>
        <end position="409"/>
    </location>
</feature>
<comment type="subcellular location">
    <subcellularLocation>
        <location evidence="1">Cell membrane</location>
        <topology evidence="1">Multi-pass membrane protein</topology>
    </subcellularLocation>
</comment>
<dbReference type="PANTHER" id="PTHR30572:SF4">
    <property type="entry name" value="ABC TRANSPORTER PERMEASE YTRF"/>
    <property type="match status" value="1"/>
</dbReference>
<evidence type="ECO:0000256" key="4">
    <source>
        <dbReference type="ARBA" id="ARBA00022989"/>
    </source>
</evidence>
<evidence type="ECO:0000256" key="2">
    <source>
        <dbReference type="ARBA" id="ARBA00022475"/>
    </source>
</evidence>
<feature type="transmembrane region" description="Helical" evidence="7">
    <location>
        <begin position="761"/>
        <end position="781"/>
    </location>
</feature>
<feature type="transmembrane region" description="Helical" evidence="7">
    <location>
        <begin position="377"/>
        <end position="399"/>
    </location>
</feature>
<dbReference type="InterPro" id="IPR017800">
    <property type="entry name" value="ADOP"/>
</dbReference>
<comment type="similarity">
    <text evidence="6">Belongs to the ABC-4 integral membrane protein family.</text>
</comment>
<keyword evidence="2" id="KW-1003">Cell membrane</keyword>
<protein>
    <submittedName>
        <fullName evidence="10">Permease</fullName>
    </submittedName>
</protein>
<dbReference type="EMBL" id="QFPO01000010">
    <property type="protein sequence ID" value="PZQ13231.1"/>
    <property type="molecule type" value="Genomic_DNA"/>
</dbReference>
<evidence type="ECO:0000259" key="8">
    <source>
        <dbReference type="Pfam" id="PF02687"/>
    </source>
</evidence>
<feature type="transmembrane region" description="Helical" evidence="7">
    <location>
        <begin position="435"/>
        <end position="455"/>
    </location>
</feature>
<sequence>MRRRRDLSRRIRPERPMPDGLMRDLRQALRSLRATPGFVAVAVLTLAIGIGSVGAVYSVVAGTLLEPLPYPQAERIVRIHRENRDTPAFGGPVSRPLLEAWRDGTRDTFTAFGAFAGTTANFRAGDAPAERLVAYRVTPDFWNVMALAPQVGRTFGEAEEASGEAVVVLGHGFWQSRFGGRADIVGRDVLLNGVAHRVVGVTAAAFRYPGQVDVYVPTHLPIAGADADSSYLSVIARLAPGVNAAQAHAALDLVDARLREADAGRYGGLDARLMPLGGVLVGDVRQPLLVLLGASALVLLIACVNLANLLLARGAARRRELAVRAALGAGKARLLRLVLAESVLIGLVGGGLGLLGAAVAVPVLLAGAPDLLPSHAVVGVDAGVVAVCLAVALTTLLLFSLAPALRAAGVAPAGAMNAEGRDGSGGRERSRLRGLLVAGEIALALVLLAGAGLLIESLRQVGRADTGVDVDGVLTASFVIPTAHDPFAGDFTEGYKRHSNLLATRLDAVIERVAAIPGVQDVALSDALPLSGIDNVSSAIQIVGASGPAAEAGANWRFVNPDFARALGIGVVAGRPLAAADARPGEFPTVVLVNQSFAKRFLPEGDPVGRQITFLGGPKTIVGVLADTRTLGYEHAPVPEVYMHHAQAIQTQFSLALRTAGDPRLLAEPLRRALAEVDPAMPVFGLRTLAETGAAGLAMRAFNLRLMVAFSAIALLLAAIGIYGVIAGAVGQRRRELGLRQAVGARRGDIHRLVLGSGLRLIVPGVLAGVLGALALGRLLASQLYGVGSADPAVLAAVVAVLSAVALAACLIPAHRAARIAPMEALRHD</sequence>